<dbReference type="Proteomes" id="UP001442841">
    <property type="component" value="Chromosome"/>
</dbReference>
<proteinExistence type="inferred from homology"/>
<dbReference type="EC" id="4.1.1.112" evidence="6"/>
<keyword evidence="14" id="KW-1185">Reference proteome</keyword>
<evidence type="ECO:0000256" key="1">
    <source>
        <dbReference type="ARBA" id="ARBA00001342"/>
    </source>
</evidence>
<dbReference type="CDD" id="cd16841">
    <property type="entry name" value="RraA_family"/>
    <property type="match status" value="1"/>
</dbReference>
<evidence type="ECO:0000256" key="2">
    <source>
        <dbReference type="ARBA" id="ARBA00001968"/>
    </source>
</evidence>
<evidence type="ECO:0000256" key="3">
    <source>
        <dbReference type="ARBA" id="ARBA00008621"/>
    </source>
</evidence>
<comment type="cofactor">
    <cofactor evidence="2">
        <name>a divalent metal cation</name>
        <dbReference type="ChEBI" id="CHEBI:60240"/>
    </cofactor>
</comment>
<dbReference type="SUPFAM" id="SSF89562">
    <property type="entry name" value="RraA-like"/>
    <property type="match status" value="1"/>
</dbReference>
<dbReference type="PANTHER" id="PTHR33254">
    <property type="entry name" value="4-HYDROXY-4-METHYL-2-OXOGLUTARATE ALDOLASE 3-RELATED"/>
    <property type="match status" value="1"/>
</dbReference>
<organism evidence="13 14">
    <name type="scientific">Ammonicoccus fulvus</name>
    <dbReference type="NCBI Taxonomy" id="3138240"/>
    <lineage>
        <taxon>Bacteria</taxon>
        <taxon>Bacillati</taxon>
        <taxon>Actinomycetota</taxon>
        <taxon>Actinomycetes</taxon>
        <taxon>Propionibacteriales</taxon>
        <taxon>Propionibacteriaceae</taxon>
        <taxon>Ammonicoccus</taxon>
    </lineage>
</organism>
<comment type="similarity">
    <text evidence="3">Belongs to the class II aldolase/RraA-like family.</text>
</comment>
<evidence type="ECO:0000256" key="4">
    <source>
        <dbReference type="ARBA" id="ARBA00011233"/>
    </source>
</evidence>
<evidence type="ECO:0000256" key="7">
    <source>
        <dbReference type="ARBA" id="ARBA00016549"/>
    </source>
</evidence>
<sequence length="223" mass="23338">MTSELERLSALDTCVVSDALDHMGINGATTGIRPMWGMPAIVGRARTVDVVDAAQAGDSKGRHMATQTVVAAGEEDIIVIANRGRTNVSCWGDILTASAQQRGIRGVVIDGACRDVPELAKAEFPAYARAGVPVTARGRIVDRGSDVPINFDGVRVNPGDYVIADASGVVFVPADRITEVLESAERLAARQEAMLAAVRGGASVVEVMHDTQFTTALAGKPGK</sequence>
<comment type="subunit">
    <text evidence="4">Homotrimer.</text>
</comment>
<evidence type="ECO:0000256" key="11">
    <source>
        <dbReference type="ARBA" id="ARBA00032305"/>
    </source>
</evidence>
<dbReference type="Gene3D" id="3.50.30.40">
    <property type="entry name" value="Ribonuclease E inhibitor RraA/RraA-like"/>
    <property type="match status" value="1"/>
</dbReference>
<evidence type="ECO:0000256" key="5">
    <source>
        <dbReference type="ARBA" id="ARBA00012213"/>
    </source>
</evidence>
<reference evidence="13 14" key="1">
    <citation type="submission" date="2024-04" db="EMBL/GenBank/DDBJ databases">
        <title>Isolation of an actinomycete strain from pig manure.</title>
        <authorList>
            <person name="Gong T."/>
            <person name="Yu Z."/>
            <person name="An M."/>
            <person name="Wei C."/>
            <person name="Yang W."/>
            <person name="Liu L."/>
        </authorList>
    </citation>
    <scope>NUCLEOTIDE SEQUENCE [LARGE SCALE GENOMIC DNA]</scope>
    <source>
        <strain evidence="13 14">ZF39</strain>
    </source>
</reference>
<dbReference type="InterPro" id="IPR005493">
    <property type="entry name" value="RraA/RraA-like"/>
</dbReference>
<evidence type="ECO:0000256" key="6">
    <source>
        <dbReference type="ARBA" id="ARBA00012947"/>
    </source>
</evidence>
<comment type="function">
    <text evidence="8">Catalyzes the aldol cleavage of 4-hydroxy-4-methyl-2-oxoglutarate (HMG) into 2 molecules of pyruvate. Also contains a secondary oxaloacetate (OAA) decarboxylase activity due to the common pyruvate enolate transition state formed following C-C bond cleavage in the retro-aldol and decarboxylation reactions.</text>
</comment>
<accession>A0ABZ3FJ67</accession>
<dbReference type="RefSeq" id="WP_425307490.1">
    <property type="nucleotide sequence ID" value="NZ_CP154795.1"/>
</dbReference>
<evidence type="ECO:0000256" key="9">
    <source>
        <dbReference type="ARBA" id="ARBA00029596"/>
    </source>
</evidence>
<dbReference type="EMBL" id="CP154795">
    <property type="protein sequence ID" value="XAN06052.1"/>
    <property type="molecule type" value="Genomic_DNA"/>
</dbReference>
<protein>
    <recommendedName>
        <fullName evidence="7">Putative 4-hydroxy-4-methyl-2-oxoglutarate aldolase</fullName>
        <ecNumber evidence="6">4.1.1.112</ecNumber>
        <ecNumber evidence="5">4.1.3.17</ecNumber>
    </recommendedName>
    <alternativeName>
        <fullName evidence="11">Oxaloacetate decarboxylase</fullName>
    </alternativeName>
    <alternativeName>
        <fullName evidence="9">Regulator of ribonuclease activity homolog</fullName>
    </alternativeName>
    <alternativeName>
        <fullName evidence="10">RraA-like protein</fullName>
    </alternativeName>
</protein>
<evidence type="ECO:0000256" key="8">
    <source>
        <dbReference type="ARBA" id="ARBA00025046"/>
    </source>
</evidence>
<evidence type="ECO:0000313" key="13">
    <source>
        <dbReference type="EMBL" id="XAN06052.1"/>
    </source>
</evidence>
<comment type="catalytic activity">
    <reaction evidence="1">
        <text>4-hydroxy-4-methyl-2-oxoglutarate = 2 pyruvate</text>
        <dbReference type="Rhea" id="RHEA:22748"/>
        <dbReference type="ChEBI" id="CHEBI:15361"/>
        <dbReference type="ChEBI" id="CHEBI:58276"/>
        <dbReference type="EC" id="4.1.3.17"/>
    </reaction>
</comment>
<name>A0ABZ3FJ67_9ACTN</name>
<evidence type="ECO:0000256" key="10">
    <source>
        <dbReference type="ARBA" id="ARBA00030169"/>
    </source>
</evidence>
<dbReference type="EC" id="4.1.3.17" evidence="5"/>
<dbReference type="Pfam" id="PF03737">
    <property type="entry name" value="RraA-like"/>
    <property type="match status" value="1"/>
</dbReference>
<evidence type="ECO:0000256" key="12">
    <source>
        <dbReference type="ARBA" id="ARBA00047973"/>
    </source>
</evidence>
<dbReference type="InterPro" id="IPR036704">
    <property type="entry name" value="RraA/RraA-like_sf"/>
</dbReference>
<dbReference type="PANTHER" id="PTHR33254:SF4">
    <property type="entry name" value="4-HYDROXY-4-METHYL-2-OXOGLUTARATE ALDOLASE 3-RELATED"/>
    <property type="match status" value="1"/>
</dbReference>
<gene>
    <name evidence="13" type="ORF">AADG42_01590</name>
</gene>
<comment type="catalytic activity">
    <reaction evidence="12">
        <text>oxaloacetate + H(+) = pyruvate + CO2</text>
        <dbReference type="Rhea" id="RHEA:15641"/>
        <dbReference type="ChEBI" id="CHEBI:15361"/>
        <dbReference type="ChEBI" id="CHEBI:15378"/>
        <dbReference type="ChEBI" id="CHEBI:16452"/>
        <dbReference type="ChEBI" id="CHEBI:16526"/>
        <dbReference type="EC" id="4.1.1.112"/>
    </reaction>
</comment>
<evidence type="ECO:0000313" key="14">
    <source>
        <dbReference type="Proteomes" id="UP001442841"/>
    </source>
</evidence>